<dbReference type="RefSeq" id="WP_397213741.1">
    <property type="nucleotide sequence ID" value="NZ_JBGFSN010000004.1"/>
</dbReference>
<accession>A0ABW7PVC8</accession>
<evidence type="ECO:0000313" key="2">
    <source>
        <dbReference type="Proteomes" id="UP001611251"/>
    </source>
</evidence>
<protein>
    <submittedName>
        <fullName evidence="1">Uncharacterized protein</fullName>
    </submittedName>
</protein>
<organism evidence="1 2">
    <name type="scientific">Pantoea osteomyelitidis</name>
    <dbReference type="NCBI Taxonomy" id="3230026"/>
    <lineage>
        <taxon>Bacteria</taxon>
        <taxon>Pseudomonadati</taxon>
        <taxon>Pseudomonadota</taxon>
        <taxon>Gammaproteobacteria</taxon>
        <taxon>Enterobacterales</taxon>
        <taxon>Erwiniaceae</taxon>
        <taxon>Pantoea</taxon>
    </lineage>
</organism>
<evidence type="ECO:0000313" key="1">
    <source>
        <dbReference type="EMBL" id="MFH8134182.1"/>
    </source>
</evidence>
<comment type="caution">
    <text evidence="1">The sequence shown here is derived from an EMBL/GenBank/DDBJ whole genome shotgun (WGS) entry which is preliminary data.</text>
</comment>
<dbReference type="EMBL" id="JBGFSN010000004">
    <property type="protein sequence ID" value="MFH8134182.1"/>
    <property type="molecule type" value="Genomic_DNA"/>
</dbReference>
<dbReference type="Proteomes" id="UP001611251">
    <property type="component" value="Unassembled WGS sequence"/>
</dbReference>
<reference evidence="1 2" key="1">
    <citation type="submission" date="2024-08" db="EMBL/GenBank/DDBJ databases">
        <title>Pantoea ronii - a newly identified human opportunistic pathogen.</title>
        <authorList>
            <person name="Keidar-Friedman D."/>
            <person name="Sorek N."/>
            <person name="Leshin-Carmel D."/>
            <person name="Tsur A."/>
            <person name="Amsalem M."/>
            <person name="Tolkach D."/>
            <person name="Brosh-Nissimov T."/>
        </authorList>
    </citation>
    <scope>NUCLEOTIDE SEQUENCE [LARGE SCALE GENOMIC DNA]</scope>
    <source>
        <strain evidence="1 2">AA23256</strain>
    </source>
</reference>
<proteinExistence type="predicted"/>
<sequence length="85" mass="9606">MAVISLSFRAITIHNGEKASVSLTVNDLKEHVRILISEGYLNLSDIAEEMTAQIKNCDKENLTRILPKETLNKLNEIYSFIEKGE</sequence>
<keyword evidence="2" id="KW-1185">Reference proteome</keyword>
<gene>
    <name evidence="1" type="ORF">ABU178_08345</name>
</gene>
<name>A0ABW7PVC8_9GAMM</name>